<evidence type="ECO:0000313" key="3">
    <source>
        <dbReference type="Proteomes" id="UP000001396"/>
    </source>
</evidence>
<dbReference type="InParanoid" id="D3B5C1"/>
<feature type="compositionally biased region" description="Polar residues" evidence="1">
    <location>
        <begin position="1"/>
        <end position="10"/>
    </location>
</feature>
<feature type="region of interest" description="Disordered" evidence="1">
    <location>
        <begin position="1"/>
        <end position="25"/>
    </location>
</feature>
<proteinExistence type="predicted"/>
<dbReference type="AlphaFoldDB" id="D3B5C1"/>
<keyword evidence="3" id="KW-1185">Reference proteome</keyword>
<gene>
    <name evidence="2" type="ORF">PPL_03636</name>
</gene>
<dbReference type="Proteomes" id="UP000001396">
    <property type="component" value="Unassembled WGS sequence"/>
</dbReference>
<feature type="compositionally biased region" description="Low complexity" evidence="1">
    <location>
        <begin position="11"/>
        <end position="25"/>
    </location>
</feature>
<accession>D3B5C1</accession>
<dbReference type="GeneID" id="31359123"/>
<sequence>MALTSFSGSVRKSCSASVISRSRSTSQVNTCEVLSLVNNDSLLISVDIPLILDFSGLDGNECDNFGFECDDDGDDECAIDNDDDDDDDDDDEDPLLLLLL</sequence>
<organism evidence="2 3">
    <name type="scientific">Heterostelium pallidum (strain ATCC 26659 / Pp 5 / PN500)</name>
    <name type="common">Cellular slime mold</name>
    <name type="synonym">Polysphondylium pallidum</name>
    <dbReference type="NCBI Taxonomy" id="670386"/>
    <lineage>
        <taxon>Eukaryota</taxon>
        <taxon>Amoebozoa</taxon>
        <taxon>Evosea</taxon>
        <taxon>Eumycetozoa</taxon>
        <taxon>Dictyostelia</taxon>
        <taxon>Acytosteliales</taxon>
        <taxon>Acytosteliaceae</taxon>
        <taxon>Heterostelium</taxon>
    </lineage>
</organism>
<protein>
    <submittedName>
        <fullName evidence="2">Uncharacterized protein</fullName>
    </submittedName>
</protein>
<name>D3B5C1_HETP5</name>
<dbReference type="EMBL" id="ADBJ01000015">
    <property type="protein sequence ID" value="EFA83486.1"/>
    <property type="molecule type" value="Genomic_DNA"/>
</dbReference>
<dbReference type="RefSeq" id="XP_020435603.1">
    <property type="nucleotide sequence ID" value="XM_020574561.1"/>
</dbReference>
<evidence type="ECO:0000313" key="2">
    <source>
        <dbReference type="EMBL" id="EFA83486.1"/>
    </source>
</evidence>
<comment type="caution">
    <text evidence="2">The sequence shown here is derived from an EMBL/GenBank/DDBJ whole genome shotgun (WGS) entry which is preliminary data.</text>
</comment>
<evidence type="ECO:0000256" key="1">
    <source>
        <dbReference type="SAM" id="MobiDB-lite"/>
    </source>
</evidence>
<reference evidence="2 3" key="1">
    <citation type="journal article" date="2011" name="Genome Res.">
        <title>Phylogeny-wide analysis of social amoeba genomes highlights ancient origins for complex intercellular communication.</title>
        <authorList>
            <person name="Heidel A.J."/>
            <person name="Lawal H.M."/>
            <person name="Felder M."/>
            <person name="Schilde C."/>
            <person name="Helps N.R."/>
            <person name="Tunggal B."/>
            <person name="Rivero F."/>
            <person name="John U."/>
            <person name="Schleicher M."/>
            <person name="Eichinger L."/>
            <person name="Platzer M."/>
            <person name="Noegel A.A."/>
            <person name="Schaap P."/>
            <person name="Gloeckner G."/>
        </authorList>
    </citation>
    <scope>NUCLEOTIDE SEQUENCE [LARGE SCALE GENOMIC DNA]</scope>
    <source>
        <strain evidence="3">ATCC 26659 / Pp 5 / PN500</strain>
    </source>
</reference>